<name>A0A413UTP6_BACSE</name>
<gene>
    <name evidence="3" type="ORF">DW889_17045</name>
</gene>
<dbReference type="InterPro" id="IPR025400">
    <property type="entry name" value="Lin1244/Lin1753-like_N"/>
</dbReference>
<dbReference type="PANTHER" id="PTHR39196">
    <property type="entry name" value="PRIMOSOME, DNAD SUBUNIT"/>
    <property type="match status" value="1"/>
</dbReference>
<dbReference type="PANTHER" id="PTHR39196:SF1">
    <property type="entry name" value="PRIMOSOME, DNAD SUBUNIT"/>
    <property type="match status" value="1"/>
</dbReference>
<feature type="region of interest" description="Disordered" evidence="1">
    <location>
        <begin position="148"/>
        <end position="176"/>
    </location>
</feature>
<dbReference type="AlphaFoldDB" id="A0A413UTP6"/>
<evidence type="ECO:0000256" key="1">
    <source>
        <dbReference type="SAM" id="MobiDB-lite"/>
    </source>
</evidence>
<protein>
    <submittedName>
        <fullName evidence="3">DUF4373 domain-containing protein</fullName>
    </submittedName>
</protein>
<dbReference type="RefSeq" id="WP_117908071.1">
    <property type="nucleotide sequence ID" value="NZ_QSGN01000079.1"/>
</dbReference>
<feature type="domain" description="Lin1244/Lin1753-like N-terminal" evidence="2">
    <location>
        <begin position="12"/>
        <end position="105"/>
    </location>
</feature>
<comment type="caution">
    <text evidence="3">The sequence shown here is derived from an EMBL/GenBank/DDBJ whole genome shotgun (WGS) entry which is preliminary data.</text>
</comment>
<dbReference type="Pfam" id="PF14297">
    <property type="entry name" value="Lin1244_N"/>
    <property type="match status" value="1"/>
</dbReference>
<dbReference type="Proteomes" id="UP000283482">
    <property type="component" value="Unassembled WGS sequence"/>
</dbReference>
<evidence type="ECO:0000259" key="2">
    <source>
        <dbReference type="Pfam" id="PF14297"/>
    </source>
</evidence>
<accession>A0A413UTP6</accession>
<evidence type="ECO:0000313" key="4">
    <source>
        <dbReference type="Proteomes" id="UP000283482"/>
    </source>
</evidence>
<reference evidence="3 4" key="1">
    <citation type="submission" date="2018-08" db="EMBL/GenBank/DDBJ databases">
        <title>A genome reference for cultivated species of the human gut microbiota.</title>
        <authorList>
            <person name="Zou Y."/>
            <person name="Xue W."/>
            <person name="Luo G."/>
        </authorList>
    </citation>
    <scope>NUCLEOTIDE SEQUENCE [LARGE SCALE GENOMIC DNA]</scope>
    <source>
        <strain evidence="3 4">AM40-34</strain>
    </source>
</reference>
<sequence length="293" mass="33317">MAGRPTKQGIDYFPMDVGFFSDVKIRKISRACGSQSASILICLLCNIYKDEGYYIVWDEDLPFVIADIVGVSEGAVKEVLIKALQVGFFDNTLYEKYHVLTSFGIQKRFLLATYKRKETELIPEYMINDVNNSINDGINSINDVNNEQSKVKVKRKKSISPSPPLKGGGRKKSEPKEINSKARFLFEEYFRKTFSNSYYWTAKDAGAMSQLLNKLKFQREQKQMDVSDDSLLYALQYLLSSIKEGWIFDNFSVTNINSKFNEIISQARNGSNRKTDTEPDKSSAGIQSIVFGK</sequence>
<evidence type="ECO:0000313" key="3">
    <source>
        <dbReference type="EMBL" id="RHB22336.1"/>
    </source>
</evidence>
<proteinExistence type="predicted"/>
<organism evidence="3 4">
    <name type="scientific">Bacteroides stercoris</name>
    <dbReference type="NCBI Taxonomy" id="46506"/>
    <lineage>
        <taxon>Bacteria</taxon>
        <taxon>Pseudomonadati</taxon>
        <taxon>Bacteroidota</taxon>
        <taxon>Bacteroidia</taxon>
        <taxon>Bacteroidales</taxon>
        <taxon>Bacteroidaceae</taxon>
        <taxon>Bacteroides</taxon>
    </lineage>
</organism>
<dbReference type="EMBL" id="QSGN01000079">
    <property type="protein sequence ID" value="RHB22336.1"/>
    <property type="molecule type" value="Genomic_DNA"/>
</dbReference>